<dbReference type="SMART" id="SM00028">
    <property type="entry name" value="TPR"/>
    <property type="match status" value="4"/>
</dbReference>
<keyword evidence="2" id="KW-0472">Membrane</keyword>
<dbReference type="InterPro" id="IPR019734">
    <property type="entry name" value="TPR_rpt"/>
</dbReference>
<keyword evidence="2" id="KW-0812">Transmembrane</keyword>
<dbReference type="PANTHER" id="PTHR10098:SF108">
    <property type="entry name" value="TETRATRICOPEPTIDE REPEAT PROTEIN 28"/>
    <property type="match status" value="1"/>
</dbReference>
<evidence type="ECO:0000259" key="3">
    <source>
        <dbReference type="Pfam" id="PF12770"/>
    </source>
</evidence>
<dbReference type="Pfam" id="PF12770">
    <property type="entry name" value="CHAT"/>
    <property type="match status" value="1"/>
</dbReference>
<dbReference type="AlphaFoldDB" id="A0A9X3J6L6"/>
<comment type="caution">
    <text evidence="4">The sequence shown here is derived from an EMBL/GenBank/DDBJ whole genome shotgun (WGS) entry which is preliminary data.</text>
</comment>
<sequence>MAWGNQQDSIDYVQIGRKLYLNGIDLVREGKDIEAVDTFKLYLHYRKLAFGNEHYMLGSPYLGIGIAYKNLGQFNLALEYYKKAEKNYLLRNDPNIVSLGRLYRNIGNVFRAKLDYTNALNYFERALAIFSNQNPINPIDLADAHYAIAEIYYLINDYEKTIQILTENITKGDELNQIYYNELLAHAYQMLNNNTKALLHFQITLKIAESYYEQSAIELAIVYINYAEFLSSIYMTDECFKNLEKAKTILNTEQPFRGKELSMYYEILGRIFQEKSIETQQINKFKAQKKEYLNKAIKYYEKGLNALNATEHKINISTVRIEDCLAFLDCLGLLKQIGDVYHELALIDKVERTELYNNSLAKALEYYQATSRMTQQARREISSDESKIQLAELEYSTFIKTIETAYLAYDATGENKFMELAFNNAEQLKSSAVFDKLSNDLAQENSLIPDSLLQNEKKLNSIISVYTQKIFEENNSNETDSVLLQEYQKKIFDASRERDEFNRLLEEKYPDYYDLKYSNSMLSMEEIQKKMDTDEAIFEYVLVEPEEKRNDKATPAQLFIILITKNKSVFHKSTIDKNLQSSLEEVFNFMSDPNYIFTKNSDSKTFCVSSYKLYNLLIAPFENDLQNKDLVIIPDGKLNYISFDGLLKNMPDTSKVIDFTRLHYLLKEYNINYANSVNILFKNRSNSKNLTNRTLAFAPEYQSEKFEMSNASYTLMPLPGVQKEVDAIASTIKTKILRGTEASEQNFRKESKNYDILHLAMHAYINDSLPAFSRLAFAPQHDPNELTKDGWLNTTDIYNLDLKAKLTVLSACNTGVGKLKKGEGMMSLARGFLYAGCPSIIMSLWEVEDESGTQIMSSFYKNLKKGKTKDEALRLAKLSYLENSNSRLAHPHYWMSFKSIGDNSPIYTSYDVYFFVLLILLIVAFTADQTLRIKKARRKHRES</sequence>
<dbReference type="Gene3D" id="1.25.40.10">
    <property type="entry name" value="Tetratricopeptide repeat domain"/>
    <property type="match status" value="2"/>
</dbReference>
<dbReference type="InterPro" id="IPR011990">
    <property type="entry name" value="TPR-like_helical_dom_sf"/>
</dbReference>
<accession>A0A9X3J6L6</accession>
<evidence type="ECO:0000313" key="4">
    <source>
        <dbReference type="EMBL" id="MCY1722789.1"/>
    </source>
</evidence>
<evidence type="ECO:0000256" key="1">
    <source>
        <dbReference type="PROSITE-ProRule" id="PRU00339"/>
    </source>
</evidence>
<name>A0A9X3J6L6_9BACT</name>
<dbReference type="PANTHER" id="PTHR10098">
    <property type="entry name" value="RAPSYN-RELATED"/>
    <property type="match status" value="1"/>
</dbReference>
<dbReference type="RefSeq" id="WP_343335114.1">
    <property type="nucleotide sequence ID" value="NZ_JAPOHD010000063.1"/>
</dbReference>
<feature type="domain" description="CHAT" evidence="3">
    <location>
        <begin position="612"/>
        <end position="902"/>
    </location>
</feature>
<organism evidence="4 5">
    <name type="scientific">Draconibacterium aestuarii</name>
    <dbReference type="NCBI Taxonomy" id="2998507"/>
    <lineage>
        <taxon>Bacteria</taxon>
        <taxon>Pseudomonadati</taxon>
        <taxon>Bacteroidota</taxon>
        <taxon>Bacteroidia</taxon>
        <taxon>Marinilabiliales</taxon>
        <taxon>Prolixibacteraceae</taxon>
        <taxon>Draconibacterium</taxon>
    </lineage>
</organism>
<feature type="transmembrane region" description="Helical" evidence="2">
    <location>
        <begin position="912"/>
        <end position="931"/>
    </location>
</feature>
<keyword evidence="2" id="KW-1133">Transmembrane helix</keyword>
<reference evidence="4" key="1">
    <citation type="submission" date="2022-11" db="EMBL/GenBank/DDBJ databases">
        <title>Marilongibacter aestuarii gen. nov., sp. nov., isolated from tidal flat sediment.</title>
        <authorList>
            <person name="Jiayan W."/>
        </authorList>
    </citation>
    <scope>NUCLEOTIDE SEQUENCE</scope>
    <source>
        <strain evidence="4">Z1-6</strain>
    </source>
</reference>
<gene>
    <name evidence="4" type="ORF">OU798_20750</name>
</gene>
<dbReference type="Proteomes" id="UP001145087">
    <property type="component" value="Unassembled WGS sequence"/>
</dbReference>
<dbReference type="EMBL" id="JAPOHD010000063">
    <property type="protein sequence ID" value="MCY1722789.1"/>
    <property type="molecule type" value="Genomic_DNA"/>
</dbReference>
<dbReference type="InterPro" id="IPR024983">
    <property type="entry name" value="CHAT_dom"/>
</dbReference>
<keyword evidence="5" id="KW-1185">Reference proteome</keyword>
<keyword evidence="1" id="KW-0802">TPR repeat</keyword>
<dbReference type="SUPFAM" id="SSF81901">
    <property type="entry name" value="HCP-like"/>
    <property type="match status" value="1"/>
</dbReference>
<evidence type="ECO:0000313" key="5">
    <source>
        <dbReference type="Proteomes" id="UP001145087"/>
    </source>
</evidence>
<feature type="repeat" description="TPR" evidence="1">
    <location>
        <begin position="100"/>
        <end position="133"/>
    </location>
</feature>
<dbReference type="PROSITE" id="PS50005">
    <property type="entry name" value="TPR"/>
    <property type="match status" value="1"/>
</dbReference>
<protein>
    <submittedName>
        <fullName evidence="4">CHAT domain-containing protein</fullName>
    </submittedName>
</protein>
<proteinExistence type="predicted"/>
<evidence type="ECO:0000256" key="2">
    <source>
        <dbReference type="SAM" id="Phobius"/>
    </source>
</evidence>